<evidence type="ECO:0000313" key="8">
    <source>
        <dbReference type="EMBL" id="SFG41085.1"/>
    </source>
</evidence>
<organism evidence="8 9">
    <name type="scientific">Desulfotruncus arcticus DSM 17038</name>
    <dbReference type="NCBI Taxonomy" id="1121424"/>
    <lineage>
        <taxon>Bacteria</taxon>
        <taxon>Bacillati</taxon>
        <taxon>Bacillota</taxon>
        <taxon>Clostridia</taxon>
        <taxon>Eubacteriales</taxon>
        <taxon>Desulfallaceae</taxon>
        <taxon>Desulfotruncus</taxon>
    </lineage>
</organism>
<keyword evidence="5" id="KW-0812">Transmembrane</keyword>
<protein>
    <submittedName>
        <fullName evidence="8">HlyD family secretion protein</fullName>
    </submittedName>
</protein>
<dbReference type="InterPro" id="IPR058636">
    <property type="entry name" value="Beta-barrel_YknX"/>
</dbReference>
<dbReference type="InterPro" id="IPR050465">
    <property type="entry name" value="UPF0194_transport"/>
</dbReference>
<keyword evidence="2 3" id="KW-0175">Coiled coil</keyword>
<keyword evidence="9" id="KW-1185">Reference proteome</keyword>
<evidence type="ECO:0000259" key="7">
    <source>
        <dbReference type="Pfam" id="PF25990"/>
    </source>
</evidence>
<dbReference type="Pfam" id="PF25881">
    <property type="entry name" value="HH_YBHG"/>
    <property type="match status" value="1"/>
</dbReference>
<evidence type="ECO:0000256" key="1">
    <source>
        <dbReference type="ARBA" id="ARBA00004196"/>
    </source>
</evidence>
<dbReference type="InterPro" id="IPR059052">
    <property type="entry name" value="HH_YbhG-like"/>
</dbReference>
<comment type="subcellular location">
    <subcellularLocation>
        <location evidence="1">Cell envelope</location>
    </subcellularLocation>
</comment>
<dbReference type="Proteomes" id="UP000199337">
    <property type="component" value="Unassembled WGS sequence"/>
</dbReference>
<evidence type="ECO:0000256" key="5">
    <source>
        <dbReference type="SAM" id="Phobius"/>
    </source>
</evidence>
<evidence type="ECO:0000259" key="6">
    <source>
        <dbReference type="Pfam" id="PF25881"/>
    </source>
</evidence>
<evidence type="ECO:0000256" key="4">
    <source>
        <dbReference type="SAM" id="MobiDB-lite"/>
    </source>
</evidence>
<evidence type="ECO:0000313" key="9">
    <source>
        <dbReference type="Proteomes" id="UP000199337"/>
    </source>
</evidence>
<gene>
    <name evidence="8" type="ORF">SAMN05660649_01608</name>
</gene>
<dbReference type="Gene3D" id="2.40.50.100">
    <property type="match status" value="1"/>
</dbReference>
<dbReference type="GO" id="GO:0030313">
    <property type="term" value="C:cell envelope"/>
    <property type="evidence" value="ECO:0007669"/>
    <property type="project" value="UniProtKB-SubCell"/>
</dbReference>
<dbReference type="Gene3D" id="2.40.30.170">
    <property type="match status" value="1"/>
</dbReference>
<feature type="transmembrane region" description="Helical" evidence="5">
    <location>
        <begin position="24"/>
        <end position="42"/>
    </location>
</feature>
<name>A0A1I2RKA3_9FIRM</name>
<dbReference type="SUPFAM" id="SSF111369">
    <property type="entry name" value="HlyD-like secretion proteins"/>
    <property type="match status" value="3"/>
</dbReference>
<accession>A0A1I2RKA3</accession>
<feature type="domain" description="YbhG-like alpha-helical hairpin" evidence="6">
    <location>
        <begin position="112"/>
        <end position="235"/>
    </location>
</feature>
<evidence type="ECO:0000256" key="3">
    <source>
        <dbReference type="SAM" id="Coils"/>
    </source>
</evidence>
<dbReference type="AlphaFoldDB" id="A0A1I2RKA3"/>
<feature type="coiled-coil region" evidence="3">
    <location>
        <begin position="136"/>
        <end position="208"/>
    </location>
</feature>
<reference evidence="9" key="1">
    <citation type="submission" date="2016-10" db="EMBL/GenBank/DDBJ databases">
        <authorList>
            <person name="Varghese N."/>
            <person name="Submissions S."/>
        </authorList>
    </citation>
    <scope>NUCLEOTIDE SEQUENCE [LARGE SCALE GENOMIC DNA]</scope>
    <source>
        <strain evidence="9">DSM 17038</strain>
    </source>
</reference>
<dbReference type="Gene3D" id="2.40.420.20">
    <property type="match status" value="1"/>
</dbReference>
<feature type="domain" description="YknX-like beta-barrel" evidence="7">
    <location>
        <begin position="279"/>
        <end position="354"/>
    </location>
</feature>
<feature type="region of interest" description="Disordered" evidence="4">
    <location>
        <begin position="382"/>
        <end position="416"/>
    </location>
</feature>
<evidence type="ECO:0000256" key="2">
    <source>
        <dbReference type="ARBA" id="ARBA00023054"/>
    </source>
</evidence>
<keyword evidence="5" id="KW-1133">Transmembrane helix</keyword>
<keyword evidence="5" id="KW-0472">Membrane</keyword>
<dbReference type="PANTHER" id="PTHR32347">
    <property type="entry name" value="EFFLUX SYSTEM COMPONENT YKNX-RELATED"/>
    <property type="match status" value="1"/>
</dbReference>
<dbReference type="RefSeq" id="WP_238456355.1">
    <property type="nucleotide sequence ID" value="NZ_FOOX01000004.1"/>
</dbReference>
<dbReference type="STRING" id="341036.SAMN05660649_01608"/>
<dbReference type="Pfam" id="PF25990">
    <property type="entry name" value="Beta-barrel_YknX"/>
    <property type="match status" value="1"/>
</dbReference>
<dbReference type="Gene3D" id="1.10.287.470">
    <property type="entry name" value="Helix hairpin bin"/>
    <property type="match status" value="2"/>
</dbReference>
<dbReference type="EMBL" id="FOOX01000004">
    <property type="protein sequence ID" value="SFG41085.1"/>
    <property type="molecule type" value="Genomic_DNA"/>
</dbReference>
<proteinExistence type="predicted"/>
<sequence>MQNVNKSLFMSLGSLTGHIKKTKLILGFLAAAGISLALYFILGAPSKASENYLTGTVQRGNITSTISASGTVEPVETISMSFKDAEIVKKIYVKVGDKVEPGQLLAELATDNLEADVMQSRANFDSQSANLALLKNGATQEELAEAEAKVSMAQASYNLAQATLERNQALYQAEALAQSELDQIKADYDNAEASLKQAEASLKSLQKGNRAESIASAAAQVESAGAQLQVAQRSLSDAKLISPINGIVSSINGAEGQRATANNNNTSGDGFMEVISEALQVEAKVNEGDIGKTKVGQQVEFTVNSYPDKTFAGKVSSISPTATTESNVQIYDVMIQLDENYSELKAGMPADVTIIVEQSEDVLTISKGAVTYAESYAAKPMGAPAEKNAPATEESEPGKSAVVLVPGKSGSPEPKQVQLGLSDLTNYEVVSGLSEGETVIVGSTGQAAEPKAASTNTREKSGSSQGMPGGMPGGMPPPGGN</sequence>
<feature type="region of interest" description="Disordered" evidence="4">
    <location>
        <begin position="441"/>
        <end position="481"/>
    </location>
</feature>